<dbReference type="RefSeq" id="WP_303907485.1">
    <property type="nucleotide sequence ID" value="NZ_DYXC01000133.1"/>
</dbReference>
<proteinExistence type="predicted"/>
<evidence type="ECO:0000256" key="1">
    <source>
        <dbReference type="SAM" id="SignalP"/>
    </source>
</evidence>
<reference evidence="2" key="1">
    <citation type="journal article" date="2021" name="PeerJ">
        <title>Extensive microbial diversity within the chicken gut microbiome revealed by metagenomics and culture.</title>
        <authorList>
            <person name="Gilroy R."/>
            <person name="Ravi A."/>
            <person name="Getino M."/>
            <person name="Pursley I."/>
            <person name="Horton D.L."/>
            <person name="Alikhan N.F."/>
            <person name="Baker D."/>
            <person name="Gharbi K."/>
            <person name="Hall N."/>
            <person name="Watson M."/>
            <person name="Adriaenssens E.M."/>
            <person name="Foster-Nyarko E."/>
            <person name="Jarju S."/>
            <person name="Secka A."/>
            <person name="Antonio M."/>
            <person name="Oren A."/>
            <person name="Chaudhuri R.R."/>
            <person name="La Ragione R."/>
            <person name="Hildebrand F."/>
            <person name="Pallen M.J."/>
        </authorList>
    </citation>
    <scope>NUCLEOTIDE SEQUENCE</scope>
    <source>
        <strain evidence="2">ChiHjej13B12-14962</strain>
    </source>
</reference>
<evidence type="ECO:0008006" key="4">
    <source>
        <dbReference type="Google" id="ProtNLM"/>
    </source>
</evidence>
<dbReference type="AlphaFoldDB" id="A0A921K854"/>
<name>A0A921K854_9MICC</name>
<dbReference type="PROSITE" id="PS51257">
    <property type="entry name" value="PROKAR_LIPOPROTEIN"/>
    <property type="match status" value="1"/>
</dbReference>
<evidence type="ECO:0000313" key="2">
    <source>
        <dbReference type="EMBL" id="HJF15412.1"/>
    </source>
</evidence>
<keyword evidence="1" id="KW-0732">Signal</keyword>
<sequence>MTTPGKITKTLTVFLVAVLGLVGCSSNDDAPDDAQANQLDNLMTADARPDQRAAGGATAMAIELGFEQVQPATADEIASVREAAAERTDAAQELDVEPASCAAPIAELDWSPIQASSESVTRVDFGRENFAGAGSVEVAGITEDTGGSAAAADEVAAHQQAVEQITTNCNDITMLLADESEPDWAELPYTFTAQAIETDSGSGLLWQRYPADDPNGQSTTALTLMTESEGYAIMVAFIGSEEIADAEFIDISETILASAIAQLD</sequence>
<organism evidence="2 3">
    <name type="scientific">Enteractinococcus helveticum</name>
    <dbReference type="NCBI Taxonomy" id="1837282"/>
    <lineage>
        <taxon>Bacteria</taxon>
        <taxon>Bacillati</taxon>
        <taxon>Actinomycetota</taxon>
        <taxon>Actinomycetes</taxon>
        <taxon>Micrococcales</taxon>
        <taxon>Micrococcaceae</taxon>
    </lineage>
</organism>
<accession>A0A921K854</accession>
<dbReference type="Proteomes" id="UP000703315">
    <property type="component" value="Unassembled WGS sequence"/>
</dbReference>
<reference evidence="2" key="2">
    <citation type="submission" date="2021-09" db="EMBL/GenBank/DDBJ databases">
        <authorList>
            <person name="Gilroy R."/>
        </authorList>
    </citation>
    <scope>NUCLEOTIDE SEQUENCE</scope>
    <source>
        <strain evidence="2">ChiHjej13B12-14962</strain>
    </source>
</reference>
<protein>
    <recommendedName>
        <fullName evidence="4">PknH-like extracellular domain-containing protein</fullName>
    </recommendedName>
</protein>
<comment type="caution">
    <text evidence="2">The sequence shown here is derived from an EMBL/GenBank/DDBJ whole genome shotgun (WGS) entry which is preliminary data.</text>
</comment>
<gene>
    <name evidence="2" type="ORF">K8V32_11530</name>
</gene>
<evidence type="ECO:0000313" key="3">
    <source>
        <dbReference type="Proteomes" id="UP000703315"/>
    </source>
</evidence>
<feature type="chain" id="PRO_5036851561" description="PknH-like extracellular domain-containing protein" evidence="1">
    <location>
        <begin position="31"/>
        <end position="264"/>
    </location>
</feature>
<feature type="signal peptide" evidence="1">
    <location>
        <begin position="1"/>
        <end position="30"/>
    </location>
</feature>
<dbReference type="EMBL" id="DYXC01000133">
    <property type="protein sequence ID" value="HJF15412.1"/>
    <property type="molecule type" value="Genomic_DNA"/>
</dbReference>